<gene>
    <name evidence="2" type="ORF">C1H46_013890</name>
</gene>
<proteinExistence type="predicted"/>
<dbReference type="InterPro" id="IPR003703">
    <property type="entry name" value="Acyl_CoA_thio"/>
</dbReference>
<dbReference type="SUPFAM" id="SSF54637">
    <property type="entry name" value="Thioesterase/thiol ester dehydrase-isomerase"/>
    <property type="match status" value="1"/>
</dbReference>
<dbReference type="PANTHER" id="PTHR11066:SF34">
    <property type="entry name" value="ACYL-COENZYME A THIOESTERASE 8"/>
    <property type="match status" value="1"/>
</dbReference>
<reference evidence="2 3" key="1">
    <citation type="journal article" date="2019" name="G3 (Bethesda)">
        <title>Sequencing of a Wild Apple (Malus baccata) Genome Unravels the Differences Between Cultivated and Wild Apple Species Regarding Disease Resistance and Cold Tolerance.</title>
        <authorList>
            <person name="Chen X."/>
        </authorList>
    </citation>
    <scope>NUCLEOTIDE SEQUENCE [LARGE SCALE GENOMIC DNA]</scope>
    <source>
        <strain evidence="3">cv. Shandingzi</strain>
        <tissue evidence="2">Leaves</tissue>
    </source>
</reference>
<dbReference type="EMBL" id="VIEB01000211">
    <property type="protein sequence ID" value="TQE00534.1"/>
    <property type="molecule type" value="Genomic_DNA"/>
</dbReference>
<protein>
    <recommendedName>
        <fullName evidence="1">Acyl-CoA thioesterase 2 C-terminal domain-containing protein</fullName>
    </recommendedName>
</protein>
<dbReference type="PANTHER" id="PTHR11066">
    <property type="entry name" value="ACYL-COA THIOESTERASE"/>
    <property type="match status" value="1"/>
</dbReference>
<dbReference type="Pfam" id="PF02551">
    <property type="entry name" value="Acyl_CoA_thio"/>
    <property type="match status" value="1"/>
</dbReference>
<dbReference type="CDD" id="cd03444">
    <property type="entry name" value="Thioesterase_II_repeat1"/>
    <property type="match status" value="1"/>
</dbReference>
<dbReference type="InterPro" id="IPR029069">
    <property type="entry name" value="HotDog_dom_sf"/>
</dbReference>
<dbReference type="Gene3D" id="3.10.129.10">
    <property type="entry name" value="Hotdog Thioesterase"/>
    <property type="match status" value="1"/>
</dbReference>
<evidence type="ECO:0000259" key="1">
    <source>
        <dbReference type="Pfam" id="PF02551"/>
    </source>
</evidence>
<dbReference type="GO" id="GO:0047617">
    <property type="term" value="F:fatty acyl-CoA hydrolase activity"/>
    <property type="evidence" value="ECO:0007669"/>
    <property type="project" value="InterPro"/>
</dbReference>
<sequence length="284" mass="31723">MGSESGSGECVVREAETGDRVYFEGEMKGNRPELKLKRCDYFGYGFASIEHQADVIALSKLICLVLAHENCTLLQPKSIWNADKAQKTCSLVENILHLDPIEVNIFQGITLLDTPQFGQALAAATKTVDCLKLLHMCMHIFCLLGILTKEEGSVHQQATMPYVPVPDTLLSMEELHEKRLLDPHLPRCVVAYASDLMFSNVSLNPHRRAGVKLSSVSLDHAMWFHRPVRADDWLLYVMVSPIAYDTHGFVLGQMFYRNGEVVVSLTQESLNRPIRPTPAAASKL</sequence>
<comment type="caution">
    <text evidence="2">The sequence shown here is derived from an EMBL/GenBank/DDBJ whole genome shotgun (WGS) entry which is preliminary data.</text>
</comment>
<name>A0A540MP25_MALBA</name>
<dbReference type="AlphaFoldDB" id="A0A540MP25"/>
<organism evidence="2 3">
    <name type="scientific">Malus baccata</name>
    <name type="common">Siberian crab apple</name>
    <name type="synonym">Pyrus baccata</name>
    <dbReference type="NCBI Taxonomy" id="106549"/>
    <lineage>
        <taxon>Eukaryota</taxon>
        <taxon>Viridiplantae</taxon>
        <taxon>Streptophyta</taxon>
        <taxon>Embryophyta</taxon>
        <taxon>Tracheophyta</taxon>
        <taxon>Spermatophyta</taxon>
        <taxon>Magnoliopsida</taxon>
        <taxon>eudicotyledons</taxon>
        <taxon>Gunneridae</taxon>
        <taxon>Pentapetalae</taxon>
        <taxon>rosids</taxon>
        <taxon>fabids</taxon>
        <taxon>Rosales</taxon>
        <taxon>Rosaceae</taxon>
        <taxon>Amygdaloideae</taxon>
        <taxon>Maleae</taxon>
        <taxon>Malus</taxon>
    </lineage>
</organism>
<dbReference type="GO" id="GO:0009062">
    <property type="term" value="P:fatty acid catabolic process"/>
    <property type="evidence" value="ECO:0007669"/>
    <property type="project" value="TreeGrafter"/>
</dbReference>
<dbReference type="Proteomes" id="UP000315295">
    <property type="component" value="Unassembled WGS sequence"/>
</dbReference>
<dbReference type="GO" id="GO:0006637">
    <property type="term" value="P:acyl-CoA metabolic process"/>
    <property type="evidence" value="ECO:0007669"/>
    <property type="project" value="InterPro"/>
</dbReference>
<evidence type="ECO:0000313" key="3">
    <source>
        <dbReference type="Proteomes" id="UP000315295"/>
    </source>
</evidence>
<dbReference type="InterPro" id="IPR025652">
    <property type="entry name" value="TesB_C"/>
</dbReference>
<accession>A0A540MP25</accession>
<feature type="domain" description="Acyl-CoA thioesterase 2 C-terminal" evidence="1">
    <location>
        <begin position="181"/>
        <end position="268"/>
    </location>
</feature>
<evidence type="ECO:0000313" key="2">
    <source>
        <dbReference type="EMBL" id="TQE00534.1"/>
    </source>
</evidence>
<keyword evidence="3" id="KW-1185">Reference proteome</keyword>
<dbReference type="STRING" id="106549.A0A540MP25"/>